<accession>A0A3G8WHK7</accession>
<evidence type="ECO:0000313" key="4">
    <source>
        <dbReference type="EMBL" id="AZI20670.1"/>
    </source>
</evidence>
<evidence type="ECO:0000259" key="3">
    <source>
        <dbReference type="Pfam" id="PF18962"/>
    </source>
</evidence>
<dbReference type="PROSITE" id="PS51257">
    <property type="entry name" value="PROKAR_LIPOPROTEIN"/>
    <property type="match status" value="1"/>
</dbReference>
<evidence type="ECO:0000256" key="1">
    <source>
        <dbReference type="ARBA" id="ARBA00022729"/>
    </source>
</evidence>
<proteinExistence type="predicted"/>
<reference evidence="5" key="1">
    <citation type="submission" date="2018-11" db="EMBL/GenBank/DDBJ databases">
        <title>Proposal to divide the Flavobacteriaceae and reorganize its genera based on Amino Acid Identity values calculated from whole genome sequences.</title>
        <authorList>
            <person name="Nicholson A.C."/>
            <person name="Gulvik C.A."/>
            <person name="Whitney A.M."/>
            <person name="Humrighouse B.W."/>
            <person name="Bell M."/>
            <person name="Holmes B."/>
            <person name="Steigerwalt A.B."/>
            <person name="Villarma A."/>
            <person name="Sheth M."/>
            <person name="Batra D."/>
            <person name="Pryor J."/>
            <person name="Bernardet J.-F."/>
            <person name="Hugo C."/>
            <person name="Kampfer P."/>
            <person name="Newman J.D."/>
            <person name="McQuiston J.R."/>
        </authorList>
    </citation>
    <scope>NUCLEOTIDE SEQUENCE [LARGE SCALE GENOMIC DNA]</scope>
    <source>
        <strain evidence="5">H4753</strain>
    </source>
</reference>
<protein>
    <submittedName>
        <fullName evidence="4">T9SS C-terminal target domain-containing protein</fullName>
    </submittedName>
</protein>
<dbReference type="Proteomes" id="UP000282297">
    <property type="component" value="Chromosome"/>
</dbReference>
<evidence type="ECO:0000313" key="5">
    <source>
        <dbReference type="Proteomes" id="UP000282297"/>
    </source>
</evidence>
<name>A0A3G8WHK7_9FLAO</name>
<sequence length="151" mass="17374">MKSNLLSFFLLFSGCSSFAQKTVYFKYDEAGNQRYRGEDATASAARQEFLREAETAQVPEDDKFWSQVQVYPVPVRDQLTISWKEEVNELIDNVTLYQHTISGNVFQKKNIPNLGRNVKVNMGGMYMGVYILSFQLKDGRVMTRNILKLPN</sequence>
<dbReference type="EMBL" id="CP034171">
    <property type="protein sequence ID" value="AZI20670.1"/>
    <property type="molecule type" value="Genomic_DNA"/>
</dbReference>
<dbReference type="InterPro" id="IPR026444">
    <property type="entry name" value="Secre_tail"/>
</dbReference>
<gene>
    <name evidence="4" type="ORF">EIH08_08075</name>
</gene>
<feature type="chain" id="PRO_5018097425" evidence="2">
    <location>
        <begin position="20"/>
        <end position="151"/>
    </location>
</feature>
<feature type="signal peptide" evidence="2">
    <location>
        <begin position="1"/>
        <end position="19"/>
    </location>
</feature>
<evidence type="ECO:0000256" key="2">
    <source>
        <dbReference type="SAM" id="SignalP"/>
    </source>
</evidence>
<dbReference type="AlphaFoldDB" id="A0A3G8WHK7"/>
<dbReference type="RefSeq" id="WP_124784858.1">
    <property type="nucleotide sequence ID" value="NZ_CP034171.1"/>
</dbReference>
<keyword evidence="1 2" id="KW-0732">Signal</keyword>
<dbReference type="Pfam" id="PF18962">
    <property type="entry name" value="Por_Secre_tail"/>
    <property type="match status" value="1"/>
</dbReference>
<feature type="domain" description="Secretion system C-terminal sorting" evidence="3">
    <location>
        <begin position="70"/>
        <end position="144"/>
    </location>
</feature>
<organism evidence="4 5">
    <name type="scientific">Chryseobacterium taklimakanense</name>
    <dbReference type="NCBI Taxonomy" id="536441"/>
    <lineage>
        <taxon>Bacteria</taxon>
        <taxon>Pseudomonadati</taxon>
        <taxon>Bacteroidota</taxon>
        <taxon>Flavobacteriia</taxon>
        <taxon>Flavobacteriales</taxon>
        <taxon>Weeksellaceae</taxon>
        <taxon>Chryseobacterium group</taxon>
        <taxon>Chryseobacterium</taxon>
    </lineage>
</organism>